<dbReference type="InterPro" id="IPR003439">
    <property type="entry name" value="ABC_transporter-like_ATP-bd"/>
</dbReference>
<accession>A0A2A2IC97</accession>
<dbReference type="PROSITE" id="PS50893">
    <property type="entry name" value="ABC_TRANSPORTER_2"/>
    <property type="match status" value="1"/>
</dbReference>
<sequence length="258" mass="29280">MSRAVLTFQDVTFHYPSGNLIHKHPILEDIHFQVNAGEFVSIIGASGSGKSTIFRLITGLEQPIEGKIYLNGKSMSNQLGQVGYMPQQDLLMPWRTVMDNAILPLEIKGVKKAEAIDEVRKLLGEFGLEGVEDAFPSDLSGGMKQRVSFLRSVLSGSNILLLDEPFSALDAITRLNMQEWLLGQWEKRRKTILFITHDVEEALFLSDRIFILEQEPNPSLKEVHVPLRRPRNVRDLTRTEVVIMRGHLIDQLRLKVKK</sequence>
<dbReference type="AlphaFoldDB" id="A0A2A2IC97"/>
<keyword evidence="3 5" id="KW-0067">ATP-binding</keyword>
<proteinExistence type="predicted"/>
<dbReference type="Proteomes" id="UP000218887">
    <property type="component" value="Unassembled WGS sequence"/>
</dbReference>
<evidence type="ECO:0000259" key="4">
    <source>
        <dbReference type="PROSITE" id="PS50893"/>
    </source>
</evidence>
<keyword evidence="2" id="KW-0547">Nucleotide-binding</keyword>
<feature type="domain" description="ABC transporter" evidence="4">
    <location>
        <begin position="6"/>
        <end position="239"/>
    </location>
</feature>
<evidence type="ECO:0000313" key="6">
    <source>
        <dbReference type="Proteomes" id="UP000218887"/>
    </source>
</evidence>
<gene>
    <name evidence="5" type="ORF">CIL05_10830</name>
</gene>
<dbReference type="PROSITE" id="PS00211">
    <property type="entry name" value="ABC_TRANSPORTER_1"/>
    <property type="match status" value="1"/>
</dbReference>
<dbReference type="InterPro" id="IPR003593">
    <property type="entry name" value="AAA+_ATPase"/>
</dbReference>
<reference evidence="5 6" key="1">
    <citation type="submission" date="2017-08" db="EMBL/GenBank/DDBJ databases">
        <title>Virgibacillus indicus sp. nov. and Virgibacillus profoundi sp. nov, two moderately halophilic bacteria isolated from marine sediment by using the Microfluidic Streak Plate.</title>
        <authorList>
            <person name="Xu B."/>
            <person name="Hu B."/>
            <person name="Wang J."/>
            <person name="Zhu Y."/>
            <person name="Huang L."/>
            <person name="Du W."/>
            <person name="Huang Y."/>
        </authorList>
    </citation>
    <scope>NUCLEOTIDE SEQUENCE [LARGE SCALE GENOMIC DNA]</scope>
    <source>
        <strain evidence="5 6">IO3-P3-H5</strain>
    </source>
</reference>
<dbReference type="RefSeq" id="WP_095655562.1">
    <property type="nucleotide sequence ID" value="NZ_NPOA01000007.1"/>
</dbReference>
<dbReference type="InterPro" id="IPR050166">
    <property type="entry name" value="ABC_transporter_ATP-bind"/>
</dbReference>
<protein>
    <submittedName>
        <fullName evidence="5">ABC transporter ATP-binding protein</fullName>
    </submittedName>
</protein>
<evidence type="ECO:0000256" key="2">
    <source>
        <dbReference type="ARBA" id="ARBA00022741"/>
    </source>
</evidence>
<dbReference type="PANTHER" id="PTHR42788:SF2">
    <property type="entry name" value="ABC TRANSPORTER ATP-BINDING PROTEIN"/>
    <property type="match status" value="1"/>
</dbReference>
<dbReference type="InterPro" id="IPR017871">
    <property type="entry name" value="ABC_transporter-like_CS"/>
</dbReference>
<dbReference type="OrthoDB" id="9802264at2"/>
<dbReference type="EMBL" id="NPOA01000007">
    <property type="protein sequence ID" value="PAV29359.1"/>
    <property type="molecule type" value="Genomic_DNA"/>
</dbReference>
<dbReference type="SUPFAM" id="SSF52540">
    <property type="entry name" value="P-loop containing nucleoside triphosphate hydrolases"/>
    <property type="match status" value="1"/>
</dbReference>
<evidence type="ECO:0000256" key="3">
    <source>
        <dbReference type="ARBA" id="ARBA00022840"/>
    </source>
</evidence>
<dbReference type="PANTHER" id="PTHR42788">
    <property type="entry name" value="TAURINE IMPORT ATP-BINDING PROTEIN-RELATED"/>
    <property type="match status" value="1"/>
</dbReference>
<name>A0A2A2IC97_9BACI</name>
<dbReference type="GO" id="GO:0005524">
    <property type="term" value="F:ATP binding"/>
    <property type="evidence" value="ECO:0007669"/>
    <property type="project" value="UniProtKB-KW"/>
</dbReference>
<dbReference type="CDD" id="cd03293">
    <property type="entry name" value="ABC_NrtD_SsuB_transporters"/>
    <property type="match status" value="1"/>
</dbReference>
<dbReference type="SMART" id="SM00382">
    <property type="entry name" value="AAA"/>
    <property type="match status" value="1"/>
</dbReference>
<evidence type="ECO:0000256" key="1">
    <source>
        <dbReference type="ARBA" id="ARBA00022448"/>
    </source>
</evidence>
<evidence type="ECO:0000313" key="5">
    <source>
        <dbReference type="EMBL" id="PAV29359.1"/>
    </source>
</evidence>
<dbReference type="GO" id="GO:0016887">
    <property type="term" value="F:ATP hydrolysis activity"/>
    <property type="evidence" value="ECO:0007669"/>
    <property type="project" value="InterPro"/>
</dbReference>
<dbReference type="InterPro" id="IPR027417">
    <property type="entry name" value="P-loop_NTPase"/>
</dbReference>
<comment type="caution">
    <text evidence="5">The sequence shown here is derived from an EMBL/GenBank/DDBJ whole genome shotgun (WGS) entry which is preliminary data.</text>
</comment>
<keyword evidence="6" id="KW-1185">Reference proteome</keyword>
<dbReference type="Pfam" id="PF00005">
    <property type="entry name" value="ABC_tran"/>
    <property type="match status" value="1"/>
</dbReference>
<keyword evidence="1" id="KW-0813">Transport</keyword>
<dbReference type="Gene3D" id="3.40.50.300">
    <property type="entry name" value="P-loop containing nucleotide triphosphate hydrolases"/>
    <property type="match status" value="1"/>
</dbReference>
<organism evidence="5 6">
    <name type="scientific">Virgibacillus profundi</name>
    <dbReference type="NCBI Taxonomy" id="2024555"/>
    <lineage>
        <taxon>Bacteria</taxon>
        <taxon>Bacillati</taxon>
        <taxon>Bacillota</taxon>
        <taxon>Bacilli</taxon>
        <taxon>Bacillales</taxon>
        <taxon>Bacillaceae</taxon>
        <taxon>Virgibacillus</taxon>
    </lineage>
</organism>